<dbReference type="InterPro" id="IPR003594">
    <property type="entry name" value="HATPase_dom"/>
</dbReference>
<comment type="caution">
    <text evidence="17">The sequence shown here is derived from an EMBL/GenBank/DDBJ whole genome shotgun (WGS) entry which is preliminary data.</text>
</comment>
<dbReference type="InterPro" id="IPR001789">
    <property type="entry name" value="Sig_transdc_resp-reg_receiver"/>
</dbReference>
<evidence type="ECO:0000256" key="1">
    <source>
        <dbReference type="ARBA" id="ARBA00000085"/>
    </source>
</evidence>
<dbReference type="Pfam" id="PF00989">
    <property type="entry name" value="PAS"/>
    <property type="match status" value="1"/>
</dbReference>
<dbReference type="InterPro" id="IPR000014">
    <property type="entry name" value="PAS"/>
</dbReference>
<dbReference type="InterPro" id="IPR003661">
    <property type="entry name" value="HisK_dim/P_dom"/>
</dbReference>
<protein>
    <recommendedName>
        <fullName evidence="3">histidine kinase</fullName>
        <ecNumber evidence="3">2.7.13.3</ecNumber>
    </recommendedName>
</protein>
<evidence type="ECO:0000256" key="9">
    <source>
        <dbReference type="ARBA" id="ARBA00023012"/>
    </source>
</evidence>
<dbReference type="SUPFAM" id="SSF55785">
    <property type="entry name" value="PYP-like sensor domain (PAS domain)"/>
    <property type="match status" value="2"/>
</dbReference>
<feature type="domain" description="Response regulatory" evidence="14">
    <location>
        <begin position="714"/>
        <end position="831"/>
    </location>
</feature>
<feature type="coiled-coil region" evidence="12">
    <location>
        <begin position="419"/>
        <end position="449"/>
    </location>
</feature>
<dbReference type="Gene3D" id="1.10.287.130">
    <property type="match status" value="1"/>
</dbReference>
<dbReference type="GO" id="GO:0005524">
    <property type="term" value="F:ATP binding"/>
    <property type="evidence" value="ECO:0007669"/>
    <property type="project" value="UniProtKB-KW"/>
</dbReference>
<evidence type="ECO:0000256" key="8">
    <source>
        <dbReference type="ARBA" id="ARBA00022840"/>
    </source>
</evidence>
<dbReference type="PROSITE" id="PS50109">
    <property type="entry name" value="HIS_KIN"/>
    <property type="match status" value="1"/>
</dbReference>
<dbReference type="CDD" id="cd00082">
    <property type="entry name" value="HisKA"/>
    <property type="match status" value="1"/>
</dbReference>
<dbReference type="InterPro" id="IPR004358">
    <property type="entry name" value="Sig_transdc_His_kin-like_C"/>
</dbReference>
<dbReference type="InParanoid" id="A0A2G4YVG9"/>
<dbReference type="GO" id="GO:0000155">
    <property type="term" value="F:phosphorelay sensor kinase activity"/>
    <property type="evidence" value="ECO:0007669"/>
    <property type="project" value="InterPro"/>
</dbReference>
<evidence type="ECO:0000256" key="4">
    <source>
        <dbReference type="ARBA" id="ARBA00022553"/>
    </source>
</evidence>
<dbReference type="SUPFAM" id="SSF55874">
    <property type="entry name" value="ATPase domain of HSP90 chaperone/DNA topoisomerase II/histidine kinase"/>
    <property type="match status" value="1"/>
</dbReference>
<dbReference type="InterPro" id="IPR005467">
    <property type="entry name" value="His_kinase_dom"/>
</dbReference>
<keyword evidence="6" id="KW-0547">Nucleotide-binding</keyword>
<dbReference type="PANTHER" id="PTHR43047:SF63">
    <property type="entry name" value="HISTIDINE KINASE"/>
    <property type="match status" value="1"/>
</dbReference>
<dbReference type="InterPro" id="IPR013656">
    <property type="entry name" value="PAS_4"/>
</dbReference>
<evidence type="ECO:0000259" key="15">
    <source>
        <dbReference type="PROSITE" id="PS50112"/>
    </source>
</evidence>
<dbReference type="FunFam" id="1.10.287.130:FF:000038">
    <property type="entry name" value="Sensory transduction histidine kinase"/>
    <property type="match status" value="1"/>
</dbReference>
<keyword evidence="12" id="KW-0175">Coiled coil</keyword>
<dbReference type="SMART" id="SM00388">
    <property type="entry name" value="HisKA"/>
    <property type="match status" value="1"/>
</dbReference>
<keyword evidence="5" id="KW-0808">Transferase</keyword>
<dbReference type="InterPro" id="IPR036097">
    <property type="entry name" value="HisK_dim/P_sf"/>
</dbReference>
<evidence type="ECO:0000313" key="18">
    <source>
        <dbReference type="Proteomes" id="UP000229730"/>
    </source>
</evidence>
<keyword evidence="10" id="KW-0472">Membrane</keyword>
<dbReference type="PROSITE" id="PS50112">
    <property type="entry name" value="PAS"/>
    <property type="match status" value="1"/>
</dbReference>
<dbReference type="Gene3D" id="3.30.450.20">
    <property type="entry name" value="PAS domain"/>
    <property type="match status" value="2"/>
</dbReference>
<dbReference type="PROSITE" id="PS50113">
    <property type="entry name" value="PAC"/>
    <property type="match status" value="1"/>
</dbReference>
<sequence length="832" mass="93629">MSVSRVIDYLYNREWEKSDLGFLDALTVFLSEQLQIKFVFIDTFDGADALAAKTVCTASLCANGQVKTNFEYPLKGTPCLRVIKEDFFLHATDVQSAFPEDELLAKENITSYAGVATRTGTGDINGLIGVMDINPLTRSDLKDILKICSIQIGEYLEYKSAEKKRLDIENELFKQNQFLELLINQIPNQIFWKDRNLNYLGCNTSFAKVIQLDAPEDIIGTKSEDHQFRPGRAEYYAYCDQKVLDTGEGIFNIQEQYENAEGDVFTVLVSKIPLKDNEDNVVGVLGITVDITDRIESEKLIKQSAYRMRAIIDSVPAMVFVKNYDGIILEANKALCNFLHKDIDTIIGHSHAELLVNREIGAKIVQNDREIFHRGNYEPVEVIRRFPIGDGDYWFHSIKTLCPEEIYGEPVIVVFAMDVSDLKNTEAELERHRDNLQELVEDRTSELNRARVAADKANRAKSEFLSNMSHELRTPLNAILGFAQLLESGKKEKLSERQNEFVGKIKRGGEHLLDLINEVLDLAKIEAGNFGISIERVSTLGLIDECLSFTQPLAEERNISILNNMMQTDDIILADHLRAKQIILNLISNAVKYNRQGGKITLHSQITETGMFRFTISDTGFGIPLDKQKELFQPFNRLGAEITEVEGTGIGLVLTKKMIEEMNGSLGFHSVEELGSRFWIDFPLAAPQKNQPQQQDTAPSSPSVAQRQNDNHFMVLYIEDNPSNLALMEAIMEELPHIHLISAQSAEVGLKIAEKSKPDAILLDINLPGMDGLEALHYLKQSETTRKTPVIALSASAMTSDIRRGKSAGFEEYLTKPISLEKLMDAFDRVLF</sequence>
<evidence type="ECO:0000256" key="10">
    <source>
        <dbReference type="ARBA" id="ARBA00023136"/>
    </source>
</evidence>
<evidence type="ECO:0000256" key="11">
    <source>
        <dbReference type="PROSITE-ProRule" id="PRU00169"/>
    </source>
</evidence>
<evidence type="ECO:0000256" key="7">
    <source>
        <dbReference type="ARBA" id="ARBA00022777"/>
    </source>
</evidence>
<dbReference type="PRINTS" id="PR00344">
    <property type="entry name" value="BCTRLSENSOR"/>
</dbReference>
<feature type="domain" description="Histidine kinase" evidence="13">
    <location>
        <begin position="467"/>
        <end position="686"/>
    </location>
</feature>
<evidence type="ECO:0000256" key="12">
    <source>
        <dbReference type="SAM" id="Coils"/>
    </source>
</evidence>
<feature type="domain" description="PAS" evidence="15">
    <location>
        <begin position="304"/>
        <end position="375"/>
    </location>
</feature>
<dbReference type="NCBIfam" id="TIGR00229">
    <property type="entry name" value="sensory_box"/>
    <property type="match status" value="2"/>
</dbReference>
<dbReference type="SUPFAM" id="SSF52172">
    <property type="entry name" value="CheY-like"/>
    <property type="match status" value="1"/>
</dbReference>
<dbReference type="GO" id="GO:0005886">
    <property type="term" value="C:plasma membrane"/>
    <property type="evidence" value="ECO:0007669"/>
    <property type="project" value="TreeGrafter"/>
</dbReference>
<keyword evidence="18" id="KW-1185">Reference proteome</keyword>
<keyword evidence="7" id="KW-0418">Kinase</keyword>
<keyword evidence="4 11" id="KW-0597">Phosphoprotein</keyword>
<keyword evidence="9" id="KW-0902">Two-component regulatory system</keyword>
<dbReference type="InterPro" id="IPR013767">
    <property type="entry name" value="PAS_fold"/>
</dbReference>
<dbReference type="PROSITE" id="PS50110">
    <property type="entry name" value="RESPONSE_REGULATORY"/>
    <property type="match status" value="1"/>
</dbReference>
<keyword evidence="8" id="KW-0067">ATP-binding</keyword>
<dbReference type="Pfam" id="PF02518">
    <property type="entry name" value="HATPase_c"/>
    <property type="match status" value="1"/>
</dbReference>
<feature type="modified residue" description="4-aspartylphosphate" evidence="11">
    <location>
        <position position="764"/>
    </location>
</feature>
<dbReference type="Gene3D" id="3.40.50.2300">
    <property type="match status" value="1"/>
</dbReference>
<comment type="subcellular location">
    <subcellularLocation>
        <location evidence="2">Membrane</location>
    </subcellularLocation>
</comment>
<dbReference type="Gene3D" id="3.30.565.10">
    <property type="entry name" value="Histidine kinase-like ATPase, C-terminal domain"/>
    <property type="match status" value="1"/>
</dbReference>
<dbReference type="AlphaFoldDB" id="A0A2G4YVG9"/>
<dbReference type="Proteomes" id="UP000229730">
    <property type="component" value="Unassembled WGS sequence"/>
</dbReference>
<dbReference type="RefSeq" id="WP_099471857.1">
    <property type="nucleotide sequence ID" value="NZ_CP041025.1"/>
</dbReference>
<dbReference type="InterPro" id="IPR036890">
    <property type="entry name" value="HATPase_C_sf"/>
</dbReference>
<evidence type="ECO:0000256" key="2">
    <source>
        <dbReference type="ARBA" id="ARBA00004370"/>
    </source>
</evidence>
<dbReference type="InterPro" id="IPR035965">
    <property type="entry name" value="PAS-like_dom_sf"/>
</dbReference>
<dbReference type="Pfam" id="PF08448">
    <property type="entry name" value="PAS_4"/>
    <property type="match status" value="1"/>
</dbReference>
<evidence type="ECO:0000259" key="16">
    <source>
        <dbReference type="PROSITE" id="PS50113"/>
    </source>
</evidence>
<feature type="domain" description="PAC" evidence="16">
    <location>
        <begin position="251"/>
        <end position="303"/>
    </location>
</feature>
<dbReference type="SMART" id="SM00448">
    <property type="entry name" value="REC"/>
    <property type="match status" value="1"/>
</dbReference>
<dbReference type="Pfam" id="PF00072">
    <property type="entry name" value="Response_reg"/>
    <property type="match status" value="1"/>
</dbReference>
<accession>A0A2G4YVG9</accession>
<gene>
    <name evidence="17" type="ORF">CRD36_06300</name>
</gene>
<dbReference type="InterPro" id="IPR011006">
    <property type="entry name" value="CheY-like_superfamily"/>
</dbReference>
<dbReference type="PANTHER" id="PTHR43047">
    <property type="entry name" value="TWO-COMPONENT HISTIDINE PROTEIN KINASE"/>
    <property type="match status" value="1"/>
</dbReference>
<dbReference type="EMBL" id="PDEM01000009">
    <property type="protein sequence ID" value="PHZ86273.1"/>
    <property type="molecule type" value="Genomic_DNA"/>
</dbReference>
<reference evidence="17 18" key="1">
    <citation type="submission" date="2017-10" db="EMBL/GenBank/DDBJ databases">
        <title>Frigbacter circumglobatus gen. nov. sp. nov., isolated from sediment cultured in situ.</title>
        <authorList>
            <person name="Zhao Z."/>
        </authorList>
    </citation>
    <scope>NUCLEOTIDE SEQUENCE [LARGE SCALE GENOMIC DNA]</scope>
    <source>
        <strain evidence="17 18">ZYL</strain>
    </source>
</reference>
<evidence type="ECO:0000313" key="17">
    <source>
        <dbReference type="EMBL" id="PHZ86273.1"/>
    </source>
</evidence>
<comment type="catalytic activity">
    <reaction evidence="1">
        <text>ATP + protein L-histidine = ADP + protein N-phospho-L-histidine.</text>
        <dbReference type="EC" id="2.7.13.3"/>
    </reaction>
</comment>
<dbReference type="OrthoDB" id="8477070at2"/>
<evidence type="ECO:0000256" key="5">
    <source>
        <dbReference type="ARBA" id="ARBA00022679"/>
    </source>
</evidence>
<dbReference type="InterPro" id="IPR000700">
    <property type="entry name" value="PAS-assoc_C"/>
</dbReference>
<dbReference type="SMART" id="SM00091">
    <property type="entry name" value="PAS"/>
    <property type="match status" value="2"/>
</dbReference>
<dbReference type="CDD" id="cd00130">
    <property type="entry name" value="PAS"/>
    <property type="match status" value="1"/>
</dbReference>
<evidence type="ECO:0000259" key="13">
    <source>
        <dbReference type="PROSITE" id="PS50109"/>
    </source>
</evidence>
<dbReference type="Pfam" id="PF00512">
    <property type="entry name" value="HisKA"/>
    <property type="match status" value="1"/>
</dbReference>
<evidence type="ECO:0000256" key="3">
    <source>
        <dbReference type="ARBA" id="ARBA00012438"/>
    </source>
</evidence>
<dbReference type="GO" id="GO:0006355">
    <property type="term" value="P:regulation of DNA-templated transcription"/>
    <property type="evidence" value="ECO:0007669"/>
    <property type="project" value="InterPro"/>
</dbReference>
<dbReference type="SUPFAM" id="SSF47384">
    <property type="entry name" value="Homodimeric domain of signal transducing histidine kinase"/>
    <property type="match status" value="1"/>
</dbReference>
<dbReference type="EC" id="2.7.13.3" evidence="3"/>
<evidence type="ECO:0000256" key="6">
    <source>
        <dbReference type="ARBA" id="ARBA00022741"/>
    </source>
</evidence>
<proteinExistence type="predicted"/>
<dbReference type="GO" id="GO:0009927">
    <property type="term" value="F:histidine phosphotransfer kinase activity"/>
    <property type="evidence" value="ECO:0007669"/>
    <property type="project" value="TreeGrafter"/>
</dbReference>
<dbReference type="SMART" id="SM00387">
    <property type="entry name" value="HATPase_c"/>
    <property type="match status" value="1"/>
</dbReference>
<organism evidence="17 18">
    <name type="scientific">Paremcibacter congregatus</name>
    <dbReference type="NCBI Taxonomy" id="2043170"/>
    <lineage>
        <taxon>Bacteria</taxon>
        <taxon>Pseudomonadati</taxon>
        <taxon>Pseudomonadota</taxon>
        <taxon>Alphaproteobacteria</taxon>
        <taxon>Emcibacterales</taxon>
        <taxon>Emcibacteraceae</taxon>
        <taxon>Paremcibacter</taxon>
    </lineage>
</organism>
<name>A0A2G4YVG9_9PROT</name>
<evidence type="ECO:0000259" key="14">
    <source>
        <dbReference type="PROSITE" id="PS50110"/>
    </source>
</evidence>